<keyword evidence="3" id="KW-1185">Reference proteome</keyword>
<dbReference type="GO" id="GO:0016812">
    <property type="term" value="F:hydrolase activity, acting on carbon-nitrogen (but not peptide) bonds, in cyclic amides"/>
    <property type="evidence" value="ECO:0007669"/>
    <property type="project" value="TreeGrafter"/>
</dbReference>
<organism evidence="2 3">
    <name type="scientific">Symmachiella dynata</name>
    <dbReference type="NCBI Taxonomy" id="2527995"/>
    <lineage>
        <taxon>Bacteria</taxon>
        <taxon>Pseudomonadati</taxon>
        <taxon>Planctomycetota</taxon>
        <taxon>Planctomycetia</taxon>
        <taxon>Planctomycetales</taxon>
        <taxon>Planctomycetaceae</taxon>
        <taxon>Symmachiella</taxon>
    </lineage>
</organism>
<protein>
    <submittedName>
        <fullName evidence="2">D-aminoacylase</fullName>
        <ecNumber evidence="2">3.5.1.81</ecNumber>
    </submittedName>
</protein>
<evidence type="ECO:0000259" key="1">
    <source>
        <dbReference type="Pfam" id="PF07969"/>
    </source>
</evidence>
<keyword evidence="2" id="KW-0378">Hydrolase</keyword>
<name>A0A517ZQK2_9PLAN</name>
<dbReference type="KEGG" id="sdyn:Mal52_32620"/>
<dbReference type="Gene3D" id="3.20.20.140">
    <property type="entry name" value="Metal-dependent hydrolases"/>
    <property type="match status" value="1"/>
</dbReference>
<dbReference type="GO" id="GO:0005829">
    <property type="term" value="C:cytosol"/>
    <property type="evidence" value="ECO:0007669"/>
    <property type="project" value="TreeGrafter"/>
</dbReference>
<reference evidence="2 3" key="1">
    <citation type="submission" date="2019-02" db="EMBL/GenBank/DDBJ databases">
        <title>Deep-cultivation of Planctomycetes and their phenomic and genomic characterization uncovers novel biology.</title>
        <authorList>
            <person name="Wiegand S."/>
            <person name="Jogler M."/>
            <person name="Boedeker C."/>
            <person name="Pinto D."/>
            <person name="Vollmers J."/>
            <person name="Rivas-Marin E."/>
            <person name="Kohn T."/>
            <person name="Peeters S.H."/>
            <person name="Heuer A."/>
            <person name="Rast P."/>
            <person name="Oberbeckmann S."/>
            <person name="Bunk B."/>
            <person name="Jeske O."/>
            <person name="Meyerdierks A."/>
            <person name="Storesund J.E."/>
            <person name="Kallscheuer N."/>
            <person name="Luecker S."/>
            <person name="Lage O.M."/>
            <person name="Pohl T."/>
            <person name="Merkel B.J."/>
            <person name="Hornburger P."/>
            <person name="Mueller R.-W."/>
            <person name="Bruemmer F."/>
            <person name="Labrenz M."/>
            <person name="Spormann A.M."/>
            <person name="Op den Camp H."/>
            <person name="Overmann J."/>
            <person name="Amann R."/>
            <person name="Jetten M.S.M."/>
            <person name="Mascher T."/>
            <person name="Medema M.H."/>
            <person name="Devos D.P."/>
            <person name="Kaster A.-K."/>
            <person name="Ovreas L."/>
            <person name="Rohde M."/>
            <person name="Galperin M.Y."/>
            <person name="Jogler C."/>
        </authorList>
    </citation>
    <scope>NUCLEOTIDE SEQUENCE [LARGE SCALE GENOMIC DNA]</scope>
    <source>
        <strain evidence="2 3">Mal52</strain>
    </source>
</reference>
<dbReference type="Pfam" id="PF07969">
    <property type="entry name" value="Amidohydro_3"/>
    <property type="match status" value="2"/>
</dbReference>
<feature type="domain" description="Amidohydrolase 3" evidence="1">
    <location>
        <begin position="399"/>
        <end position="507"/>
    </location>
</feature>
<dbReference type="EC" id="3.5.1.81" evidence="2"/>
<dbReference type="InterPro" id="IPR011059">
    <property type="entry name" value="Metal-dep_hydrolase_composite"/>
</dbReference>
<dbReference type="RefSeq" id="WP_145377076.1">
    <property type="nucleotide sequence ID" value="NZ_CP036276.1"/>
</dbReference>
<accession>A0A517ZQK2</accession>
<dbReference type="EMBL" id="CP036276">
    <property type="protein sequence ID" value="QDU44776.1"/>
    <property type="molecule type" value="Genomic_DNA"/>
</dbReference>
<dbReference type="InterPro" id="IPR032466">
    <property type="entry name" value="Metal_Hydrolase"/>
</dbReference>
<proteinExistence type="predicted"/>
<dbReference type="PANTHER" id="PTHR11647">
    <property type="entry name" value="HYDRANTOINASE/DIHYDROPYRIMIDINASE FAMILY MEMBER"/>
    <property type="match status" value="1"/>
</dbReference>
<dbReference type="Gene3D" id="3.30.1490.130">
    <property type="entry name" value="D-aminoacylase. Domain 3"/>
    <property type="match status" value="1"/>
</dbReference>
<feature type="domain" description="Amidohydrolase 3" evidence="1">
    <location>
        <begin position="72"/>
        <end position="263"/>
    </location>
</feature>
<gene>
    <name evidence="2" type="primary">dan_2</name>
    <name evidence="2" type="ORF">Mal52_32620</name>
</gene>
<dbReference type="InterPro" id="IPR023100">
    <property type="entry name" value="D-aminoacylase_insert_dom_sf"/>
</dbReference>
<dbReference type="AlphaFoldDB" id="A0A517ZQK2"/>
<dbReference type="Gene3D" id="2.30.40.10">
    <property type="entry name" value="Urease, subunit C, domain 1"/>
    <property type="match status" value="1"/>
</dbReference>
<dbReference type="InterPro" id="IPR050378">
    <property type="entry name" value="Metallo-dep_Hydrolases_sf"/>
</dbReference>
<dbReference type="InterPro" id="IPR013108">
    <property type="entry name" value="Amidohydro_3"/>
</dbReference>
<dbReference type="CDD" id="cd01297">
    <property type="entry name" value="D-aminoacylase"/>
    <property type="match status" value="1"/>
</dbReference>
<dbReference type="Proteomes" id="UP000319383">
    <property type="component" value="Chromosome"/>
</dbReference>
<dbReference type="SUPFAM" id="SSF51338">
    <property type="entry name" value="Composite domain of metallo-dependent hydrolases"/>
    <property type="match status" value="1"/>
</dbReference>
<evidence type="ECO:0000313" key="3">
    <source>
        <dbReference type="Proteomes" id="UP000319383"/>
    </source>
</evidence>
<evidence type="ECO:0000313" key="2">
    <source>
        <dbReference type="EMBL" id="QDU44776.1"/>
    </source>
</evidence>
<dbReference type="PANTHER" id="PTHR11647:SF1">
    <property type="entry name" value="COLLAPSIN RESPONSE MEDIATOR PROTEIN"/>
    <property type="match status" value="1"/>
</dbReference>
<dbReference type="GO" id="GO:0047420">
    <property type="term" value="F:N-acyl-D-amino-acid deacylase activity"/>
    <property type="evidence" value="ECO:0007669"/>
    <property type="project" value="UniProtKB-EC"/>
</dbReference>
<sequence>MLLNRYSLLLLLLVGYLAIGTLPAAEPIDGDILLKGGTVIDGSGSPGLVGNVALRGDRIVAVGTFEVGEFPQVIDCNGLVIAPGFIDLHNHSDEQIVEPETRGCVNYLMQGCTTIVTGNCGFGPVNVAEYYSKINASGAGVNVVHLLPQGSLRADVMGLADRAPTDDELQRMRALAKQAMQDGAWGMTTGLIYVPGASTKTDELVEIAKVIAAHQGFYASHMRDEGTGLLGAVQETLEIGKQAQLPVHVSHFKSNGIEAWGLIRRAAEMIEQAQAEGQKVTADQYPYIASSTSLSAILFPRWVRAGGKEVMVKRLDDPEKSAEIRELVIETLKERGERAPVQIGRYKPKPNWVGRKVYEIAQAENRPAVDIVYEIVRNGDAGAISFGMNEEDVRFGMQLPWVATASDGRAYLPGSDKPHPRSYGTFPRKIGHYAIQEKVIPLAKAIRSCSSLPAEILGLADRGRLQPGLVADIVVIDPQTVHDTAEFAAPHRYATGIKYVYIAGKPAVFDGVPTGALAGRALNRRDAKPDSTSDE</sequence>
<dbReference type="SUPFAM" id="SSF51556">
    <property type="entry name" value="Metallo-dependent hydrolases"/>
    <property type="match status" value="1"/>
</dbReference>